<keyword evidence="1" id="KW-0614">Plasmid</keyword>
<dbReference type="OrthoDB" id="2504727at2"/>
<gene>
    <name evidence="1" type="ORF">E0W60_31180</name>
</gene>
<dbReference type="EMBL" id="CP038636">
    <property type="protein sequence ID" value="QBY55490.1"/>
    <property type="molecule type" value="Genomic_DNA"/>
</dbReference>
<evidence type="ECO:0000313" key="1">
    <source>
        <dbReference type="EMBL" id="QBY55490.1"/>
    </source>
</evidence>
<evidence type="ECO:0000313" key="2">
    <source>
        <dbReference type="Proteomes" id="UP000295294"/>
    </source>
</evidence>
<dbReference type="AlphaFoldDB" id="A0A4P7LH80"/>
<accession>A0A4P7LH80</accession>
<sequence>MQKRVYTEEEVQDLTDRVFLLQERIERGKMHVAEHLVEGFTRSMRAIRLRPDGKVDPETVDGHVRATTLAIRAMQYRDDAKSSVSLAQIQEIYFDFLFKEFGWLFDQMQAEKVDPAQVAHAISEDSDFVKGLTESLPGFVDALREFWGSVFDPASFHLQDGTQLKAAFSGDLFPAHWENTVSTAGLYIDTIILPCPIMRIAPIVGIASDREIATALVKHMLTAMTYREIATAELDPPVALVLPNRDDIHIDDRQIIVTRATPSALKHAEYLFHRQFESVEHLQEFCGRLQTIDHVIAELKGQDRLVFDTDWGQTAREQLDHAVAEQTALLPGMDRGVVGHHVLQSCVGRMAQAMGAQQNAIYFGGTPLINASTSWKYYTWLLDYQGAQEKAPGKEQARSMHVVHALAHERDNNLSWLGNVPVQAVLEIRKNGLMDEVRSLLGSGVSELIKANPNNYFRTADQVVSNLERAFAKHQTDLLEARNKKLKLFGLDVPACLAVGALGIAAATITDNPVYGVVGAMLGQIGLPNLKDIKSRFTEIRAEEKVRAASPTGLLFQHVGKRR</sequence>
<reference evidence="1 2" key="1">
    <citation type="submission" date="2019-03" db="EMBL/GenBank/DDBJ databases">
        <title>Efficiently degradation of phenoxyalkanoic acid herbicides by Cupriavidus oxalaticus strain X32.</title>
        <authorList>
            <person name="Sheng X."/>
        </authorList>
    </citation>
    <scope>NUCLEOTIDE SEQUENCE [LARGE SCALE GENOMIC DNA]</scope>
    <source>
        <strain evidence="1 2">X32</strain>
        <plasmid evidence="1 2">unnamed1</plasmid>
    </source>
</reference>
<dbReference type="RefSeq" id="WP_135706731.1">
    <property type="nucleotide sequence ID" value="NZ_CP038636.1"/>
</dbReference>
<geneLocation type="plasmid" evidence="1">
    <name>unnamed1</name>
</geneLocation>
<name>A0A4P7LH80_9BURK</name>
<proteinExistence type="predicted"/>
<organism evidence="1 2">
    <name type="scientific">Cupriavidus oxalaticus</name>
    <dbReference type="NCBI Taxonomy" id="96344"/>
    <lineage>
        <taxon>Bacteria</taxon>
        <taxon>Pseudomonadati</taxon>
        <taxon>Pseudomonadota</taxon>
        <taxon>Betaproteobacteria</taxon>
        <taxon>Burkholderiales</taxon>
        <taxon>Burkholderiaceae</taxon>
        <taxon>Cupriavidus</taxon>
    </lineage>
</organism>
<dbReference type="KEGG" id="cox:E0W60_31180"/>
<dbReference type="Proteomes" id="UP000295294">
    <property type="component" value="Plasmid unnamed1"/>
</dbReference>
<protein>
    <submittedName>
        <fullName evidence="1">Uncharacterized protein</fullName>
    </submittedName>
</protein>